<dbReference type="PANTHER" id="PTHR13018">
    <property type="entry name" value="PROBABLE MEMBRANE PROTEIN DUF221-RELATED"/>
    <property type="match status" value="1"/>
</dbReference>
<keyword evidence="3" id="KW-1185">Reference proteome</keyword>
<feature type="transmembrane region" description="Helical" evidence="1">
    <location>
        <begin position="730"/>
        <end position="748"/>
    </location>
</feature>
<feature type="transmembrane region" description="Helical" evidence="1">
    <location>
        <begin position="94"/>
        <end position="110"/>
    </location>
</feature>
<keyword evidence="1" id="KW-0472">Membrane</keyword>
<gene>
    <name evidence="2" type="ORF">BSTOLATCC_MIC3902</name>
</gene>
<feature type="transmembrane region" description="Helical" evidence="1">
    <location>
        <begin position="501"/>
        <end position="522"/>
    </location>
</feature>
<feature type="transmembrane region" description="Helical" evidence="1">
    <location>
        <begin position="162"/>
        <end position="184"/>
    </location>
</feature>
<evidence type="ECO:0000313" key="3">
    <source>
        <dbReference type="Proteomes" id="UP001162131"/>
    </source>
</evidence>
<dbReference type="PANTHER" id="PTHR13018:SF135">
    <property type="entry name" value="CSC1_OSCA1-LIKE 7TM REGION DOMAIN-CONTAINING PROTEIN"/>
    <property type="match status" value="1"/>
</dbReference>
<dbReference type="InterPro" id="IPR045122">
    <property type="entry name" value="Csc1-like"/>
</dbReference>
<organism evidence="2 3">
    <name type="scientific">Blepharisma stoltei</name>
    <dbReference type="NCBI Taxonomy" id="1481888"/>
    <lineage>
        <taxon>Eukaryota</taxon>
        <taxon>Sar</taxon>
        <taxon>Alveolata</taxon>
        <taxon>Ciliophora</taxon>
        <taxon>Postciliodesmatophora</taxon>
        <taxon>Heterotrichea</taxon>
        <taxon>Heterotrichida</taxon>
        <taxon>Blepharismidae</taxon>
        <taxon>Blepharisma</taxon>
    </lineage>
</organism>
<evidence type="ECO:0008006" key="4">
    <source>
        <dbReference type="Google" id="ProtNLM"/>
    </source>
</evidence>
<evidence type="ECO:0000256" key="1">
    <source>
        <dbReference type="SAM" id="Phobius"/>
    </source>
</evidence>
<feature type="transmembrane region" description="Helical" evidence="1">
    <location>
        <begin position="463"/>
        <end position="480"/>
    </location>
</feature>
<dbReference type="AlphaFoldDB" id="A0AAU9ICK5"/>
<sequence length="836" mass="96809">MNDMLEQAFQVQAGNVALASGGIDSADNYKKRQTVSDSVTYANLEVAKDHRNKTSLRQFKDDRYYKYPIIGTNLSTLGEYGVGLELYFQFIKQFAIIFFIISGISIWPIYENYQGNYLADTAQKASYTFISLANQEGPEFNYTLYSEADSMLDTVKDNQMNITIADLIYTCFFIIFLVYLEIYVKRIIKKRRLMTVTPGSFAVEAKGFPKEPLSAQEVKDHFSQFGEVAEVAFAKDFSGRLFFYSKRAQISIKIGHEKLKNKNTLQLRNLQRQMSIFDRKLYKADNGNVKTFNELPVIRAFIIFNKVEDKKNCLKEYKNSYIECCCCRKMKKHLMFRGKHELKVKQAPEPSNILWENIEYPRWKRNARRIFAIAPTLALMILSIALIYAIKYLQNEIPNENHCSELDVKDESLSAAKQDYTTNDQIYCYCKQQNWYKLFSDSDLNSYCTDYIEKVSLTSSVRFLSSIGIVFINTILRIMLTKLTKFERISTVSGMRMSMMSKVFIAMFINTALITLLVNANFQSLWFVQRLAFKEYLFNGDYKDFSREWYEDVGATIIATLLVSIALPHFINLLIFYPIGVIKRHCCHKKYITQYQMNAAFTGPEFDISSRTSVILTVIFSCYLYSGGIPLLNIVCFVTLVVIYWTDKFLVLRHYRKPPVYSELMYKRVGYFLPFGIMLHCGFSLYMYGSQDIFPREYVPYTDSDTGETYIEDVRTETIGDRIWVFPGRVNIILCGISFLIFVWQFFLKDFLKSKHKNQVLTERAERTYMEELKNLRAIGIHSYNIMENPSYAPLVISMNSTAEQTKKMGASAINNTVEIASKDAKEIISDGQGTN</sequence>
<feature type="transmembrane region" description="Helical" evidence="1">
    <location>
        <begin position="370"/>
        <end position="390"/>
    </location>
</feature>
<evidence type="ECO:0000313" key="2">
    <source>
        <dbReference type="EMBL" id="CAG9311615.1"/>
    </source>
</evidence>
<feature type="transmembrane region" description="Helical" evidence="1">
    <location>
        <begin position="553"/>
        <end position="575"/>
    </location>
</feature>
<name>A0AAU9ICK5_9CILI</name>
<keyword evidence="1" id="KW-0812">Transmembrane</keyword>
<comment type="caution">
    <text evidence="2">The sequence shown here is derived from an EMBL/GenBank/DDBJ whole genome shotgun (WGS) entry which is preliminary data.</text>
</comment>
<dbReference type="Proteomes" id="UP001162131">
    <property type="component" value="Unassembled WGS sequence"/>
</dbReference>
<keyword evidence="1" id="KW-1133">Transmembrane helix</keyword>
<proteinExistence type="predicted"/>
<dbReference type="GO" id="GO:0005886">
    <property type="term" value="C:plasma membrane"/>
    <property type="evidence" value="ECO:0007669"/>
    <property type="project" value="TreeGrafter"/>
</dbReference>
<feature type="transmembrane region" description="Helical" evidence="1">
    <location>
        <begin position="632"/>
        <end position="651"/>
    </location>
</feature>
<feature type="transmembrane region" description="Helical" evidence="1">
    <location>
        <begin position="671"/>
        <end position="689"/>
    </location>
</feature>
<reference evidence="2" key="1">
    <citation type="submission" date="2021-09" db="EMBL/GenBank/DDBJ databases">
        <authorList>
            <consortium name="AG Swart"/>
            <person name="Singh M."/>
            <person name="Singh A."/>
            <person name="Seah K."/>
            <person name="Emmerich C."/>
        </authorList>
    </citation>
    <scope>NUCLEOTIDE SEQUENCE</scope>
    <source>
        <strain evidence="2">ATCC30299</strain>
    </source>
</reference>
<accession>A0AAU9ICK5</accession>
<dbReference type="GO" id="GO:0005227">
    <property type="term" value="F:calcium-activated cation channel activity"/>
    <property type="evidence" value="ECO:0007669"/>
    <property type="project" value="InterPro"/>
</dbReference>
<protein>
    <recommendedName>
        <fullName evidence="4">RRM domain-containing protein</fullName>
    </recommendedName>
</protein>
<dbReference type="EMBL" id="CAJZBQ010000004">
    <property type="protein sequence ID" value="CAG9311615.1"/>
    <property type="molecule type" value="Genomic_DNA"/>
</dbReference>